<dbReference type="AlphaFoldDB" id="K9U873"/>
<dbReference type="KEGG" id="cthe:Chro_5928"/>
<accession>K9U873</accession>
<comment type="subcellular location">
    <subcellularLocation>
        <location evidence="1">Cell membrane</location>
        <topology evidence="1">Multi-pass membrane protein</topology>
    </subcellularLocation>
</comment>
<evidence type="ECO:0000256" key="3">
    <source>
        <dbReference type="ARBA" id="ARBA00022692"/>
    </source>
</evidence>
<evidence type="ECO:0000313" key="8">
    <source>
        <dbReference type="Proteomes" id="UP000010384"/>
    </source>
</evidence>
<evidence type="ECO:0000256" key="1">
    <source>
        <dbReference type="ARBA" id="ARBA00004651"/>
    </source>
</evidence>
<evidence type="ECO:0000256" key="2">
    <source>
        <dbReference type="ARBA" id="ARBA00022475"/>
    </source>
</evidence>
<dbReference type="RefSeq" id="WP_015163199.1">
    <property type="nucleotide sequence ID" value="NC_019699.1"/>
</dbReference>
<keyword evidence="7" id="KW-0614">Plasmid</keyword>
<dbReference type="PATRIC" id="fig|251229.3.peg.6922"/>
<dbReference type="Pfam" id="PF03706">
    <property type="entry name" value="LPG_synthase_TM"/>
    <property type="match status" value="1"/>
</dbReference>
<keyword evidence="4 6" id="KW-1133">Transmembrane helix</keyword>
<evidence type="ECO:0000256" key="6">
    <source>
        <dbReference type="SAM" id="Phobius"/>
    </source>
</evidence>
<geneLocation type="plasmid" evidence="7 8">
    <name>pCHRO.01</name>
</geneLocation>
<feature type="transmembrane region" description="Helical" evidence="6">
    <location>
        <begin position="87"/>
        <end position="108"/>
    </location>
</feature>
<organism evidence="7 8">
    <name type="scientific">Chroococcidiopsis thermalis (strain PCC 7203)</name>
    <dbReference type="NCBI Taxonomy" id="251229"/>
    <lineage>
        <taxon>Bacteria</taxon>
        <taxon>Bacillati</taxon>
        <taxon>Cyanobacteriota</taxon>
        <taxon>Cyanophyceae</taxon>
        <taxon>Chroococcidiopsidales</taxon>
        <taxon>Chroococcidiopsidaceae</taxon>
        <taxon>Chroococcidiopsis</taxon>
    </lineage>
</organism>
<feature type="transmembrane region" description="Helical" evidence="6">
    <location>
        <begin position="208"/>
        <end position="229"/>
    </location>
</feature>
<proteinExistence type="predicted"/>
<dbReference type="GO" id="GO:0005886">
    <property type="term" value="C:plasma membrane"/>
    <property type="evidence" value="ECO:0007669"/>
    <property type="project" value="UniProtKB-SubCell"/>
</dbReference>
<gene>
    <name evidence="7" type="ORF">Chro_5928</name>
</gene>
<dbReference type="InParanoid" id="K9U873"/>
<dbReference type="PANTHER" id="PTHR39087">
    <property type="entry name" value="UPF0104 MEMBRANE PROTEIN MJ1595"/>
    <property type="match status" value="1"/>
</dbReference>
<feature type="transmembrane region" description="Helical" evidence="6">
    <location>
        <begin position="170"/>
        <end position="187"/>
    </location>
</feature>
<dbReference type="HOGENOM" id="CLU_056539_0_1_3"/>
<evidence type="ECO:0000313" key="7">
    <source>
        <dbReference type="EMBL" id="AFY91262.1"/>
    </source>
</evidence>
<reference evidence="7 8" key="1">
    <citation type="submission" date="2012-06" db="EMBL/GenBank/DDBJ databases">
        <title>Finished plasmid 1 of genome of Chroococcidiopsis thermalis PCC 7203.</title>
        <authorList>
            <consortium name="US DOE Joint Genome Institute"/>
            <person name="Gugger M."/>
            <person name="Coursin T."/>
            <person name="Rippka R."/>
            <person name="Tandeau De Marsac N."/>
            <person name="Huntemann M."/>
            <person name="Wei C.-L."/>
            <person name="Han J."/>
            <person name="Detter J.C."/>
            <person name="Han C."/>
            <person name="Tapia R."/>
            <person name="Davenport K."/>
            <person name="Daligault H."/>
            <person name="Erkkila T."/>
            <person name="Gu W."/>
            <person name="Munk A.C.C."/>
            <person name="Teshima H."/>
            <person name="Xu Y."/>
            <person name="Chain P."/>
            <person name="Chen A."/>
            <person name="Krypides N."/>
            <person name="Mavromatis K."/>
            <person name="Markowitz V."/>
            <person name="Szeto E."/>
            <person name="Ivanova N."/>
            <person name="Mikhailova N."/>
            <person name="Ovchinnikova G."/>
            <person name="Pagani I."/>
            <person name="Pati A."/>
            <person name="Goodwin L."/>
            <person name="Peters L."/>
            <person name="Pitluck S."/>
            <person name="Woyke T."/>
            <person name="Kerfeld C."/>
        </authorList>
    </citation>
    <scope>NUCLEOTIDE SEQUENCE [LARGE SCALE GENOMIC DNA]</scope>
    <source>
        <strain evidence="7 8">PCC 7203</strain>
        <plasmid evidence="7 8">pCHRO.01</plasmid>
    </source>
</reference>
<keyword evidence="5 6" id="KW-0472">Membrane</keyword>
<feature type="transmembrane region" description="Helical" evidence="6">
    <location>
        <begin position="51"/>
        <end position="67"/>
    </location>
</feature>
<feature type="transmembrane region" description="Helical" evidence="6">
    <location>
        <begin position="290"/>
        <end position="308"/>
    </location>
</feature>
<evidence type="ECO:0000256" key="4">
    <source>
        <dbReference type="ARBA" id="ARBA00022989"/>
    </source>
</evidence>
<keyword evidence="8" id="KW-1185">Reference proteome</keyword>
<dbReference type="EMBL" id="CP003598">
    <property type="protein sequence ID" value="AFY91262.1"/>
    <property type="molecule type" value="Genomic_DNA"/>
</dbReference>
<protein>
    <submittedName>
        <fullName evidence="7">Uncharacterized protein</fullName>
    </submittedName>
</protein>
<feature type="transmembrane region" description="Helical" evidence="6">
    <location>
        <begin position="12"/>
        <end position="30"/>
    </location>
</feature>
<dbReference type="PANTHER" id="PTHR39087:SF2">
    <property type="entry name" value="UPF0104 MEMBRANE PROTEIN MJ1595"/>
    <property type="match status" value="1"/>
</dbReference>
<dbReference type="InterPro" id="IPR022791">
    <property type="entry name" value="L-PG_synthase/AglD"/>
</dbReference>
<sequence>MFNINFKRLAQIASPLLGLFLFGFSIWAIANELRQYHYLEIVRSLQAIPKEYLLLALVLTILNYFMLTGYDALAVQYIRHPLSYPKTALAAVISYAVSNSIGFALLTGSAIRYRFYSNWKLSAIEIGNIIAFCNLSFWLGLFAAGGLVFVLEPLTIPTLLRLPFASVHPIGVIFLLAVVAYLVWNIVGRRSIRIGKLVIPHLPARLSLAQIFVTSFDWALAGGVLYALLLSSIPLSYPGFFGIYMLAQIAALISNVPGGLGVFETVILLLLSPSVSSATLFGALLAYRGIYYFLPLGVAVLLLGIYELHRRFANKSASS</sequence>
<name>K9U873_CHRTP</name>
<keyword evidence="3 6" id="KW-0812">Transmembrane</keyword>
<keyword evidence="2" id="KW-1003">Cell membrane</keyword>
<dbReference type="Proteomes" id="UP000010384">
    <property type="component" value="Plasmid pCHRO.01"/>
</dbReference>
<feature type="transmembrane region" description="Helical" evidence="6">
    <location>
        <begin position="129"/>
        <end position="150"/>
    </location>
</feature>
<evidence type="ECO:0000256" key="5">
    <source>
        <dbReference type="ARBA" id="ARBA00023136"/>
    </source>
</evidence>